<dbReference type="Proteomes" id="UP000240080">
    <property type="component" value="Chromosome 11"/>
</dbReference>
<dbReference type="Bgee" id="ENSPPAG00000031699">
    <property type="expression patterns" value="Expressed in cerebellum and 1 other cell type or tissue"/>
</dbReference>
<dbReference type="Ensembl" id="ENSPPAT00000039943.1">
    <property type="protein sequence ID" value="ENSPPAP00000017241.1"/>
    <property type="gene ID" value="ENSPPAG00000031699.1"/>
</dbReference>
<protein>
    <submittedName>
        <fullName evidence="2">Tumor protein p53 regulated apoptosis inducing protein 1</fullName>
    </submittedName>
</protein>
<reference evidence="2" key="2">
    <citation type="submission" date="2025-08" db="UniProtKB">
        <authorList>
            <consortium name="Ensembl"/>
        </authorList>
    </citation>
    <scope>IDENTIFICATION</scope>
</reference>
<dbReference type="AlphaFoldDB" id="A0A2R9AIP3"/>
<dbReference type="CTD" id="63970"/>
<dbReference type="GeneTree" id="ENSGT00390000000643"/>
<organism evidence="2 3">
    <name type="scientific">Pan paniscus</name>
    <name type="common">Pygmy chimpanzee</name>
    <name type="synonym">Bonobo</name>
    <dbReference type="NCBI Taxonomy" id="9597"/>
    <lineage>
        <taxon>Eukaryota</taxon>
        <taxon>Metazoa</taxon>
        <taxon>Chordata</taxon>
        <taxon>Craniata</taxon>
        <taxon>Vertebrata</taxon>
        <taxon>Euteleostomi</taxon>
        <taxon>Mammalia</taxon>
        <taxon>Eutheria</taxon>
        <taxon>Euarchontoglires</taxon>
        <taxon>Primates</taxon>
        <taxon>Haplorrhini</taxon>
        <taxon>Catarrhini</taxon>
        <taxon>Hominidae</taxon>
        <taxon>Pan</taxon>
    </lineage>
</organism>
<gene>
    <name evidence="2" type="primary">TP53AIP1</name>
</gene>
<dbReference type="RefSeq" id="XP_034789934.1">
    <property type="nucleotide sequence ID" value="XM_034934043.3"/>
</dbReference>
<sequence length="124" mass="12908">MGSSSEASFRSAQASCSGARRQGPGRGDQSLSVMPPNGRAQTHTPGWVSDLLVLGAQVHGGCRGIEALSVSSGSWSSATVWILTGLGLGLSRPFLPGATVLRDRPLGSAFELSYDQKKAPLRLQ</sequence>
<reference evidence="2" key="3">
    <citation type="submission" date="2025-09" db="UniProtKB">
        <authorList>
            <consortium name="Ensembl"/>
        </authorList>
    </citation>
    <scope>IDENTIFICATION</scope>
</reference>
<evidence type="ECO:0000256" key="1">
    <source>
        <dbReference type="SAM" id="MobiDB-lite"/>
    </source>
</evidence>
<dbReference type="InterPro" id="IPR029284">
    <property type="entry name" value="TP53AIP1"/>
</dbReference>
<feature type="compositionally biased region" description="Polar residues" evidence="1">
    <location>
        <begin position="1"/>
        <end position="16"/>
    </location>
</feature>
<evidence type="ECO:0000313" key="3">
    <source>
        <dbReference type="Proteomes" id="UP000240080"/>
    </source>
</evidence>
<dbReference type="KEGG" id="pps:100969410"/>
<dbReference type="GeneID" id="100969410"/>
<feature type="region of interest" description="Disordered" evidence="1">
    <location>
        <begin position="1"/>
        <end position="44"/>
    </location>
</feature>
<proteinExistence type="predicted"/>
<dbReference type="Pfam" id="PF15338">
    <property type="entry name" value="TPIP1"/>
    <property type="match status" value="1"/>
</dbReference>
<accession>A0A2R9AIP3</accession>
<name>A0A2R9AIP3_PANPA</name>
<evidence type="ECO:0000313" key="2">
    <source>
        <dbReference type="Ensembl" id="ENSPPAP00000017241.1"/>
    </source>
</evidence>
<dbReference type="STRING" id="9597.ENSPPAP00000017241"/>
<dbReference type="EMBL" id="AJFE02068303">
    <property type="status" value="NOT_ANNOTATED_CDS"/>
    <property type="molecule type" value="Genomic_DNA"/>
</dbReference>
<reference evidence="2 3" key="1">
    <citation type="journal article" date="2012" name="Nature">
        <title>The bonobo genome compared with the chimpanzee and human genomes.</title>
        <authorList>
            <person name="Prufer K."/>
            <person name="Munch K."/>
            <person name="Hellmann I."/>
            <person name="Akagi K."/>
            <person name="Miller J.R."/>
            <person name="Walenz B."/>
            <person name="Koren S."/>
            <person name="Sutton G."/>
            <person name="Kodira C."/>
            <person name="Winer R."/>
            <person name="Knight J.R."/>
            <person name="Mullikin J.C."/>
            <person name="Meader S.J."/>
            <person name="Ponting C.P."/>
            <person name="Lunter G."/>
            <person name="Higashino S."/>
            <person name="Hobolth A."/>
            <person name="Dutheil J."/>
            <person name="Karakoc E."/>
            <person name="Alkan C."/>
            <person name="Sajjadian S."/>
            <person name="Catacchio C.R."/>
            <person name="Ventura M."/>
            <person name="Marques-Bonet T."/>
            <person name="Eichler E.E."/>
            <person name="Andre C."/>
            <person name="Atencia R."/>
            <person name="Mugisha L."/>
            <person name="Junhold J."/>
            <person name="Patterson N."/>
            <person name="Siebauer M."/>
            <person name="Good J.M."/>
            <person name="Fischer A."/>
            <person name="Ptak S.E."/>
            <person name="Lachmann M."/>
            <person name="Symer D.E."/>
            <person name="Mailund T."/>
            <person name="Schierup M.H."/>
            <person name="Andres A.M."/>
            <person name="Kelso J."/>
            <person name="Paabo S."/>
        </authorList>
    </citation>
    <scope>NUCLEOTIDE SEQUENCE [LARGE SCALE GENOMIC DNA]</scope>
</reference>
<keyword evidence="3" id="KW-1185">Reference proteome</keyword>